<proteinExistence type="predicted"/>
<protein>
    <recommendedName>
        <fullName evidence="2">NACHT domain-containing protein</fullName>
    </recommendedName>
</protein>
<dbReference type="SUPFAM" id="SSF52540">
    <property type="entry name" value="P-loop containing nucleoside triphosphate hydrolases"/>
    <property type="match status" value="2"/>
</dbReference>
<dbReference type="AlphaFoldDB" id="A0AAN6XW15"/>
<dbReference type="Proteomes" id="UP001301769">
    <property type="component" value="Unassembled WGS sequence"/>
</dbReference>
<sequence>MVWIAFSMPSRVNPLQRVFANARREFQNDLPAGTNFRDILAATSIEQVYTVIKTLQAAQGKKRFFVQVKPDILALLLWGPVKLILLWTSEWRQGHDAIIKTIERIGELLPRFGELATQFVDQKRIKDIFALFYRDILDFYREIISFFALPRHRKLFDIVWPKRRDRIKIVEGNIEKHARLIGENITSEHIRRQEEARVKSFEEFREAEEHRAEQRFQALKTSVRPQSYNQKLDFLKRQICPGIAEWLVKDKTFLDWVNIGSQSTTRSLWLQGIPGAGKTFLASWVVTRVKGAPGRAIYAFLSHTFVDTTTISIIHSLLFQLASGDEDIQAMLLHPDKREFVSDTAVAKALLADALKCAGNTFLIVDGLDEVEELERRGFLSSVMEILDSHPGLRLCISSRAEDEQTIHENLLVGKTPSFSSPASTTVMT</sequence>
<dbReference type="Pfam" id="PF24883">
    <property type="entry name" value="NPHP3_N"/>
    <property type="match status" value="1"/>
</dbReference>
<evidence type="ECO:0000313" key="4">
    <source>
        <dbReference type="Proteomes" id="UP001301769"/>
    </source>
</evidence>
<accession>A0AAN6XW15</accession>
<dbReference type="Pfam" id="PF24809">
    <property type="entry name" value="DUF7708"/>
    <property type="match status" value="1"/>
</dbReference>
<reference evidence="3" key="2">
    <citation type="submission" date="2023-05" db="EMBL/GenBank/DDBJ databases">
        <authorList>
            <consortium name="Lawrence Berkeley National Laboratory"/>
            <person name="Steindorff A."/>
            <person name="Hensen N."/>
            <person name="Bonometti L."/>
            <person name="Westerberg I."/>
            <person name="Brannstrom I.O."/>
            <person name="Guillou S."/>
            <person name="Cros-Aarteil S."/>
            <person name="Calhoun S."/>
            <person name="Haridas S."/>
            <person name="Kuo A."/>
            <person name="Mondo S."/>
            <person name="Pangilinan J."/>
            <person name="Riley R."/>
            <person name="Labutti K."/>
            <person name="Andreopoulos B."/>
            <person name="Lipzen A."/>
            <person name="Chen C."/>
            <person name="Yanf M."/>
            <person name="Daum C."/>
            <person name="Ng V."/>
            <person name="Clum A."/>
            <person name="Ohm R."/>
            <person name="Martin F."/>
            <person name="Silar P."/>
            <person name="Natvig D."/>
            <person name="Lalanne C."/>
            <person name="Gautier V."/>
            <person name="Ament-Velasquez S.L."/>
            <person name="Kruys A."/>
            <person name="Hutchinson M.I."/>
            <person name="Powell A.J."/>
            <person name="Barry K."/>
            <person name="Miller A.N."/>
            <person name="Grigoriev I.V."/>
            <person name="Debuchy R."/>
            <person name="Gladieux P."/>
            <person name="Thoren M.H."/>
            <person name="Johannesson H."/>
        </authorList>
    </citation>
    <scope>NUCLEOTIDE SEQUENCE</scope>
    <source>
        <strain evidence="3">PSN293</strain>
    </source>
</reference>
<evidence type="ECO:0000259" key="2">
    <source>
        <dbReference type="PROSITE" id="PS50837"/>
    </source>
</evidence>
<keyword evidence="1" id="KW-0677">Repeat</keyword>
<evidence type="ECO:0000256" key="1">
    <source>
        <dbReference type="ARBA" id="ARBA00022737"/>
    </source>
</evidence>
<dbReference type="InterPro" id="IPR056125">
    <property type="entry name" value="DUF7708"/>
</dbReference>
<dbReference type="PROSITE" id="PS50837">
    <property type="entry name" value="NACHT"/>
    <property type="match status" value="1"/>
</dbReference>
<keyword evidence="4" id="KW-1185">Reference proteome</keyword>
<dbReference type="Gene3D" id="3.40.50.300">
    <property type="entry name" value="P-loop containing nucleotide triphosphate hydrolases"/>
    <property type="match status" value="1"/>
</dbReference>
<dbReference type="EMBL" id="MU858360">
    <property type="protein sequence ID" value="KAK4206731.1"/>
    <property type="molecule type" value="Genomic_DNA"/>
</dbReference>
<dbReference type="PANTHER" id="PTHR10039:SF14">
    <property type="entry name" value="NACHT DOMAIN-CONTAINING PROTEIN"/>
    <property type="match status" value="1"/>
</dbReference>
<dbReference type="InterPro" id="IPR007111">
    <property type="entry name" value="NACHT_NTPase"/>
</dbReference>
<gene>
    <name evidence="3" type="ORF">QBC37DRAFT_476824</name>
</gene>
<name>A0AAN6XW15_9PEZI</name>
<dbReference type="InterPro" id="IPR027417">
    <property type="entry name" value="P-loop_NTPase"/>
</dbReference>
<comment type="caution">
    <text evidence="3">The sequence shown here is derived from an EMBL/GenBank/DDBJ whole genome shotgun (WGS) entry which is preliminary data.</text>
</comment>
<reference evidence="3" key="1">
    <citation type="journal article" date="2023" name="Mol. Phylogenet. Evol.">
        <title>Genome-scale phylogeny and comparative genomics of the fungal order Sordariales.</title>
        <authorList>
            <person name="Hensen N."/>
            <person name="Bonometti L."/>
            <person name="Westerberg I."/>
            <person name="Brannstrom I.O."/>
            <person name="Guillou S."/>
            <person name="Cros-Aarteil S."/>
            <person name="Calhoun S."/>
            <person name="Haridas S."/>
            <person name="Kuo A."/>
            <person name="Mondo S."/>
            <person name="Pangilinan J."/>
            <person name="Riley R."/>
            <person name="LaButti K."/>
            <person name="Andreopoulos B."/>
            <person name="Lipzen A."/>
            <person name="Chen C."/>
            <person name="Yan M."/>
            <person name="Daum C."/>
            <person name="Ng V."/>
            <person name="Clum A."/>
            <person name="Steindorff A."/>
            <person name="Ohm R.A."/>
            <person name="Martin F."/>
            <person name="Silar P."/>
            <person name="Natvig D.O."/>
            <person name="Lalanne C."/>
            <person name="Gautier V."/>
            <person name="Ament-Velasquez S.L."/>
            <person name="Kruys A."/>
            <person name="Hutchinson M.I."/>
            <person name="Powell A.J."/>
            <person name="Barry K."/>
            <person name="Miller A.N."/>
            <person name="Grigoriev I.V."/>
            <person name="Debuchy R."/>
            <person name="Gladieux P."/>
            <person name="Hiltunen Thoren M."/>
            <person name="Johannesson H."/>
        </authorList>
    </citation>
    <scope>NUCLEOTIDE SEQUENCE</scope>
    <source>
        <strain evidence="3">PSN293</strain>
    </source>
</reference>
<feature type="domain" description="NACHT" evidence="2">
    <location>
        <begin position="266"/>
        <end position="400"/>
    </location>
</feature>
<evidence type="ECO:0000313" key="3">
    <source>
        <dbReference type="EMBL" id="KAK4206731.1"/>
    </source>
</evidence>
<dbReference type="PANTHER" id="PTHR10039">
    <property type="entry name" value="AMELOGENIN"/>
    <property type="match status" value="1"/>
</dbReference>
<dbReference type="InterPro" id="IPR056884">
    <property type="entry name" value="NPHP3-like_N"/>
</dbReference>
<organism evidence="3 4">
    <name type="scientific">Rhypophila decipiens</name>
    <dbReference type="NCBI Taxonomy" id="261697"/>
    <lineage>
        <taxon>Eukaryota</taxon>
        <taxon>Fungi</taxon>
        <taxon>Dikarya</taxon>
        <taxon>Ascomycota</taxon>
        <taxon>Pezizomycotina</taxon>
        <taxon>Sordariomycetes</taxon>
        <taxon>Sordariomycetidae</taxon>
        <taxon>Sordariales</taxon>
        <taxon>Naviculisporaceae</taxon>
        <taxon>Rhypophila</taxon>
    </lineage>
</organism>